<accession>A0ABP8RPQ2</accession>
<dbReference type="EMBL" id="BAABGT010000029">
    <property type="protein sequence ID" value="GAA4544188.1"/>
    <property type="molecule type" value="Genomic_DNA"/>
</dbReference>
<evidence type="ECO:0000313" key="1">
    <source>
        <dbReference type="EMBL" id="GAA4544188.1"/>
    </source>
</evidence>
<evidence type="ECO:0000313" key="2">
    <source>
        <dbReference type="Proteomes" id="UP001501598"/>
    </source>
</evidence>
<name>A0ABP8RPQ2_9PSEU</name>
<comment type="caution">
    <text evidence="1">The sequence shown here is derived from an EMBL/GenBank/DDBJ whole genome shotgun (WGS) entry which is preliminary data.</text>
</comment>
<keyword evidence="2" id="KW-1185">Reference proteome</keyword>
<protein>
    <submittedName>
        <fullName evidence="1">Uncharacterized protein</fullName>
    </submittedName>
</protein>
<organism evidence="1 2">
    <name type="scientific">Pseudonocardia xishanensis</name>
    <dbReference type="NCBI Taxonomy" id="630995"/>
    <lineage>
        <taxon>Bacteria</taxon>
        <taxon>Bacillati</taxon>
        <taxon>Actinomycetota</taxon>
        <taxon>Actinomycetes</taxon>
        <taxon>Pseudonocardiales</taxon>
        <taxon>Pseudonocardiaceae</taxon>
        <taxon>Pseudonocardia</taxon>
    </lineage>
</organism>
<dbReference type="RefSeq" id="WP_345415535.1">
    <property type="nucleotide sequence ID" value="NZ_BAABGT010000029.1"/>
</dbReference>
<gene>
    <name evidence="1" type="ORF">GCM10023175_21980</name>
</gene>
<reference evidence="2" key="1">
    <citation type="journal article" date="2019" name="Int. J. Syst. Evol. Microbiol.">
        <title>The Global Catalogue of Microorganisms (GCM) 10K type strain sequencing project: providing services to taxonomists for standard genome sequencing and annotation.</title>
        <authorList>
            <consortium name="The Broad Institute Genomics Platform"/>
            <consortium name="The Broad Institute Genome Sequencing Center for Infectious Disease"/>
            <person name="Wu L."/>
            <person name="Ma J."/>
        </authorList>
    </citation>
    <scope>NUCLEOTIDE SEQUENCE [LARGE SCALE GENOMIC DNA]</scope>
    <source>
        <strain evidence="2">JCM 17906</strain>
    </source>
</reference>
<proteinExistence type="predicted"/>
<dbReference type="Proteomes" id="UP001501598">
    <property type="component" value="Unassembled WGS sequence"/>
</dbReference>
<sequence length="77" mass="7408">MSAVGVLIFMSVLGAFICSKVRAAGGAIVFSLVALVLFIATPAGQGVPAAIGSFLTAVDDASTPALNGGGQEAGVGQ</sequence>